<dbReference type="STRING" id="1218507.JF74_00750"/>
<dbReference type="Pfam" id="PF12679">
    <property type="entry name" value="ABC2_membrane_2"/>
    <property type="match status" value="1"/>
</dbReference>
<dbReference type="OrthoDB" id="2327644at2"/>
<dbReference type="HOGENOM" id="CLU_063424_0_0_9"/>
<organism evidence="2 3">
    <name type="scientific">Lactobacillus melliventris</name>
    <dbReference type="NCBI Taxonomy" id="1218507"/>
    <lineage>
        <taxon>Bacteria</taxon>
        <taxon>Bacillati</taxon>
        <taxon>Bacillota</taxon>
        <taxon>Bacilli</taxon>
        <taxon>Lactobacillales</taxon>
        <taxon>Lactobacillaceae</taxon>
        <taxon>Lactobacillus</taxon>
    </lineage>
</organism>
<feature type="transmembrane region" description="Helical" evidence="1">
    <location>
        <begin position="343"/>
        <end position="365"/>
    </location>
</feature>
<reference evidence="2 3" key="1">
    <citation type="submission" date="2015-01" db="EMBL/GenBank/DDBJ databases">
        <title>Comparative genomics of the lactic acid bacteria isolated from the honey bee gut.</title>
        <authorList>
            <person name="Ellegaard K.M."/>
            <person name="Tamarit D."/>
            <person name="Javelind E."/>
            <person name="Olofsson T."/>
            <person name="Andersson S.G."/>
            <person name="Vasquez A."/>
        </authorList>
    </citation>
    <scope>NUCLEOTIDE SEQUENCE [LARGE SCALE GENOMIC DNA]</scope>
    <source>
        <strain evidence="2 3">Hma8</strain>
    </source>
</reference>
<keyword evidence="1" id="KW-1133">Transmembrane helix</keyword>
<accession>A0A0F4LJS7</accession>
<name>A0A0F4LJS7_9LACO</name>
<evidence type="ECO:0000256" key="1">
    <source>
        <dbReference type="SAM" id="Phobius"/>
    </source>
</evidence>
<feature type="transmembrane region" description="Helical" evidence="1">
    <location>
        <begin position="162"/>
        <end position="182"/>
    </location>
</feature>
<feature type="transmembrane region" description="Helical" evidence="1">
    <location>
        <begin position="256"/>
        <end position="283"/>
    </location>
</feature>
<gene>
    <name evidence="2" type="ORF">JF74_00750</name>
</gene>
<evidence type="ECO:0008006" key="4">
    <source>
        <dbReference type="Google" id="ProtNLM"/>
    </source>
</evidence>
<sequence>MKSTYFKANFNIARKSKKNILLMGALIVFMVFFVLLVGNQNLGDNYRQWQSYYDSLEINISYFNGNLLRKQKYKQTYDNLNAQEGCIASLQNGEVLESPQTYLESSLNLFQTMLDGYQNNYLGASTLNVPPKYQLHQGLVTYKYLYRHHIPPAMSSKVSVTYLIYIVNFIAVLIFFYILLIANDVWMVKLDHETVLRNIPYRVEDEVKGKTMINLVLTLIPLIIGLIGAYLFAGLLNGFRSLNYPNVFYFNKIRAIPIWLDCLIFLFYTAVLVVFVTSLTLLLNQLTKNVYLSTFIGIALYVLSYLPSKLLKAITWLPSVYLNVNDVLNGTVASKTGFAGLNFATAAVILLIWSLVCVVWFRYLVNKKGAAR</sequence>
<dbReference type="Proteomes" id="UP000033531">
    <property type="component" value="Unassembled WGS sequence"/>
</dbReference>
<keyword evidence="1" id="KW-0812">Transmembrane</keyword>
<evidence type="ECO:0000313" key="3">
    <source>
        <dbReference type="Proteomes" id="UP000033531"/>
    </source>
</evidence>
<comment type="caution">
    <text evidence="2">The sequence shown here is derived from an EMBL/GenBank/DDBJ whole genome shotgun (WGS) entry which is preliminary data.</text>
</comment>
<proteinExistence type="predicted"/>
<feature type="transmembrane region" description="Helical" evidence="1">
    <location>
        <begin position="212"/>
        <end position="236"/>
    </location>
</feature>
<dbReference type="AlphaFoldDB" id="A0A0F4LJS7"/>
<feature type="transmembrane region" description="Helical" evidence="1">
    <location>
        <begin position="290"/>
        <end position="308"/>
    </location>
</feature>
<evidence type="ECO:0000313" key="2">
    <source>
        <dbReference type="EMBL" id="KJY58573.1"/>
    </source>
</evidence>
<protein>
    <recommendedName>
        <fullName evidence="4">ABC transporter permease</fullName>
    </recommendedName>
</protein>
<dbReference type="EMBL" id="JXLI01000003">
    <property type="protein sequence ID" value="KJY58573.1"/>
    <property type="molecule type" value="Genomic_DNA"/>
</dbReference>
<dbReference type="PATRIC" id="fig|1218507.3.peg.229"/>
<keyword evidence="1" id="KW-0472">Membrane</keyword>
<dbReference type="RefSeq" id="WP_046324041.1">
    <property type="nucleotide sequence ID" value="NZ_JBHTMT010000009.1"/>
</dbReference>
<feature type="transmembrane region" description="Helical" evidence="1">
    <location>
        <begin position="20"/>
        <end position="38"/>
    </location>
</feature>